<protein>
    <recommendedName>
        <fullName evidence="4">Flippase-like domain-containing protein</fullName>
    </recommendedName>
</protein>
<evidence type="ECO:0000256" key="1">
    <source>
        <dbReference type="SAM" id="Phobius"/>
    </source>
</evidence>
<dbReference type="EMBL" id="JSZA02000135">
    <property type="protein sequence ID" value="KHD07526.1"/>
    <property type="molecule type" value="Genomic_DNA"/>
</dbReference>
<evidence type="ECO:0000313" key="2">
    <source>
        <dbReference type="EMBL" id="KHD07526.1"/>
    </source>
</evidence>
<sequence length="308" mass="33973">MKIDTQQELSKPVMPGSSSTVLKWAKRIFTPLALGFLIYLAWQSGDILATVIANAQPDFLILAVFLLIMVQFVAPASVVMILKACGSSISYKFALKTHINRLPARYLPGGIWHTVGRTMDFYQQGIKPVHLTAFVLLENLFAVSTAFIIGGISVWYFRGITDLWGKFALLGCLCSVLGLSLAPKILNWQILKSVSQVHYRFYLQTIAIYVSIWITMALAFIAYLSAFPLILGEISMLEVGGTYIFSWGIGFIAIFAPQGIGIFEVVASNMLTVSLSLASIATLIAGFRVIALIADITIWSLLRFWSND</sequence>
<reference evidence="2 3" key="1">
    <citation type="journal article" date="2016" name="Front. Microbiol.">
        <title>Single-Cell (Meta-)Genomics of a Dimorphic Candidatus Thiomargarita nelsonii Reveals Genomic Plasticity.</title>
        <authorList>
            <person name="Flood B.E."/>
            <person name="Fliss P."/>
            <person name="Jones D.S."/>
            <person name="Dick G.J."/>
            <person name="Jain S."/>
            <person name="Kaster A.K."/>
            <person name="Winkel M."/>
            <person name="Mussmann M."/>
            <person name="Bailey J."/>
        </authorList>
    </citation>
    <scope>NUCLEOTIDE SEQUENCE [LARGE SCALE GENOMIC DNA]</scope>
    <source>
        <strain evidence="2">Hydrate Ridge</strain>
    </source>
</reference>
<feature type="transmembrane region" description="Helical" evidence="1">
    <location>
        <begin position="163"/>
        <end position="186"/>
    </location>
</feature>
<proteinExistence type="predicted"/>
<evidence type="ECO:0000313" key="3">
    <source>
        <dbReference type="Proteomes" id="UP000030428"/>
    </source>
</evidence>
<feature type="transmembrane region" description="Helical" evidence="1">
    <location>
        <begin position="275"/>
        <end position="302"/>
    </location>
</feature>
<organism evidence="2 3">
    <name type="scientific">Candidatus Thiomargarita nelsonii</name>
    <dbReference type="NCBI Taxonomy" id="1003181"/>
    <lineage>
        <taxon>Bacteria</taxon>
        <taxon>Pseudomonadati</taxon>
        <taxon>Pseudomonadota</taxon>
        <taxon>Gammaproteobacteria</taxon>
        <taxon>Thiotrichales</taxon>
        <taxon>Thiotrichaceae</taxon>
        <taxon>Thiomargarita</taxon>
    </lineage>
</organism>
<feature type="transmembrane region" description="Helical" evidence="1">
    <location>
        <begin position="59"/>
        <end position="82"/>
    </location>
</feature>
<dbReference type="Proteomes" id="UP000030428">
    <property type="component" value="Unassembled WGS sequence"/>
</dbReference>
<comment type="caution">
    <text evidence="2">The sequence shown here is derived from an EMBL/GenBank/DDBJ whole genome shotgun (WGS) entry which is preliminary data.</text>
</comment>
<dbReference type="AlphaFoldDB" id="A0A0A6RUH5"/>
<keyword evidence="3" id="KW-1185">Reference proteome</keyword>
<accession>A0A0A6RUH5</accession>
<keyword evidence="1" id="KW-0812">Transmembrane</keyword>
<name>A0A0A6RUH5_9GAMM</name>
<feature type="transmembrane region" description="Helical" evidence="1">
    <location>
        <begin position="131"/>
        <end position="157"/>
    </location>
</feature>
<feature type="transmembrane region" description="Helical" evidence="1">
    <location>
        <begin position="206"/>
        <end position="231"/>
    </location>
</feature>
<feature type="transmembrane region" description="Helical" evidence="1">
    <location>
        <begin position="243"/>
        <end position="263"/>
    </location>
</feature>
<feature type="transmembrane region" description="Helical" evidence="1">
    <location>
        <begin position="32"/>
        <end position="53"/>
    </location>
</feature>
<keyword evidence="1" id="KW-0472">Membrane</keyword>
<evidence type="ECO:0008006" key="4">
    <source>
        <dbReference type="Google" id="ProtNLM"/>
    </source>
</evidence>
<keyword evidence="1" id="KW-1133">Transmembrane helix</keyword>
<gene>
    <name evidence="2" type="ORF">PN36_25050</name>
</gene>